<comment type="caution">
    <text evidence="1">The sequence shown here is derived from an EMBL/GenBank/DDBJ whole genome shotgun (WGS) entry which is preliminary data.</text>
</comment>
<dbReference type="AlphaFoldDB" id="A0A2T7BK91"/>
<gene>
    <name evidence="1" type="ORF">DCC81_00775</name>
</gene>
<dbReference type="EMBL" id="QCYK01000001">
    <property type="protein sequence ID" value="PUZ28051.1"/>
    <property type="molecule type" value="Genomic_DNA"/>
</dbReference>
<name>A0A2T7BK91_9BACT</name>
<reference evidence="1 2" key="1">
    <citation type="submission" date="2018-04" db="EMBL/GenBank/DDBJ databases">
        <title>Chitinophaga fuyangensis sp. nov., isolated from soil in a chemical factory.</title>
        <authorList>
            <person name="Chen K."/>
        </authorList>
    </citation>
    <scope>NUCLEOTIDE SEQUENCE [LARGE SCALE GENOMIC DNA]</scope>
    <source>
        <strain evidence="1 2">LY-1</strain>
    </source>
</reference>
<dbReference type="Proteomes" id="UP000244450">
    <property type="component" value="Unassembled WGS sequence"/>
</dbReference>
<proteinExistence type="predicted"/>
<protein>
    <submittedName>
        <fullName evidence="1">Uncharacterized protein</fullName>
    </submittedName>
</protein>
<organism evidence="1 2">
    <name type="scientific">Chitinophaga parva</name>
    <dbReference type="NCBI Taxonomy" id="2169414"/>
    <lineage>
        <taxon>Bacteria</taxon>
        <taxon>Pseudomonadati</taxon>
        <taxon>Bacteroidota</taxon>
        <taxon>Chitinophagia</taxon>
        <taxon>Chitinophagales</taxon>
        <taxon>Chitinophagaceae</taxon>
        <taxon>Chitinophaga</taxon>
    </lineage>
</organism>
<evidence type="ECO:0000313" key="2">
    <source>
        <dbReference type="Proteomes" id="UP000244450"/>
    </source>
</evidence>
<sequence>MDFQKTVPGARKMKSCTLFPYADPLRNALLLSYCYQQHNRMKTLHTNTATYANAISITQVIMDASNYLTFWGQLQTESGWVDCDFVANYDVLNEMLRHQAPASDQLQMLIVEKLEDMRSRPDQIPEIIDLEALLGAPMLFNKMTFHMSRPRFHREDAWMEYTGDRCYYIQQVTPHTAPPAGPGALVRQMDHCMDLLSKSYALYLGFMELEFDEAAARAEAGLADDLKYTMAYCAWKQQAA</sequence>
<keyword evidence="2" id="KW-1185">Reference proteome</keyword>
<evidence type="ECO:0000313" key="1">
    <source>
        <dbReference type="EMBL" id="PUZ28051.1"/>
    </source>
</evidence>
<accession>A0A2T7BK91</accession>